<sequence>MKTNLLRKQKSAVATTDRSRQLDRIPAALYFDAATDAIARSSVQF</sequence>
<keyword evidence="2" id="KW-1185">Reference proteome</keyword>
<reference evidence="1 2" key="1">
    <citation type="submission" date="2022-03" db="EMBL/GenBank/DDBJ databases">
        <title>Plant growth promoting endophytes with ACC deaminase activity.</title>
        <authorList>
            <person name="Charles T."/>
            <person name="Van Dyk A."/>
            <person name="Cheng J."/>
            <person name="Heil J."/>
        </authorList>
    </citation>
    <scope>NUCLEOTIDE SEQUENCE [LARGE SCALE GENOMIC DNA]</scope>
    <source>
        <strain evidence="1 2">8R6</strain>
    </source>
</reference>
<organism evidence="1 2">
    <name type="scientific">Pseudomonas migulae</name>
    <dbReference type="NCBI Taxonomy" id="78543"/>
    <lineage>
        <taxon>Bacteria</taxon>
        <taxon>Pseudomonadati</taxon>
        <taxon>Pseudomonadota</taxon>
        <taxon>Gammaproteobacteria</taxon>
        <taxon>Pseudomonadales</taxon>
        <taxon>Pseudomonadaceae</taxon>
        <taxon>Pseudomonas</taxon>
    </lineage>
</organism>
<protein>
    <submittedName>
        <fullName evidence="1">Uncharacterized protein</fullName>
    </submittedName>
</protein>
<accession>A0ABY8MXA1</accession>
<proteinExistence type="predicted"/>
<gene>
    <name evidence="1" type="ORF">MOQ58_03205</name>
</gene>
<evidence type="ECO:0000313" key="1">
    <source>
        <dbReference type="EMBL" id="WGK91216.1"/>
    </source>
</evidence>
<evidence type="ECO:0000313" key="2">
    <source>
        <dbReference type="Proteomes" id="UP001243713"/>
    </source>
</evidence>
<name>A0ABY8MXA1_9PSED</name>
<dbReference type="Proteomes" id="UP001243713">
    <property type="component" value="Chromosome"/>
</dbReference>
<dbReference type="EMBL" id="CP093428">
    <property type="protein sequence ID" value="WGK91216.1"/>
    <property type="molecule type" value="Genomic_DNA"/>
</dbReference>
<dbReference type="RefSeq" id="WP_253401630.1">
    <property type="nucleotide sequence ID" value="NZ_CP093428.1"/>
</dbReference>